<dbReference type="InterPro" id="IPR005829">
    <property type="entry name" value="Sugar_transporter_CS"/>
</dbReference>
<accession>A0AAD6HDY9</accession>
<dbReference type="PROSITE" id="PS00217">
    <property type="entry name" value="SUGAR_TRANSPORT_2"/>
    <property type="match status" value="1"/>
</dbReference>
<sequence length="534" mass="59471">MGILSFVEDRPTPKAVYNWRVWLLAAVASCTSCMIGYDSAFIGTTIDLPSFKSEFGFYSMTSSHLSMISENIVSIYQAGSFFGAIFAYPIGFYWGRRIGLLMAGLVFVLGAGMMLGANGDRGLGLIYAGRVLAGLGVGMGSNMAPIYISELAPPAIRGRLVGTYELGWQIGGLVGFWICYGVEETLPSSTKQWMIPFAVQLIPGGLFLIGLLFIRESPRWLLSRGRREEGIKNLCWMRQLQEHDIYILEEVRMIDQALEEQFNGGGSGFWTPFKIAASDKRIMYRLFLGSMLFFWQNGSGINAINYYSPTVFEQLGVTGTNTSLFTTGIFGVVKTVGTCIWILFLIEWVGRRRLLMIGAVGSSISLWIVGGYIQAVDPAKTADGKMTSGGVAAIFFFYLSTAFYTPTWNGTPWVINAEMFETNVRALAQTSAACSNWLWTFLISRFTDQMFAAMGAGVWFFFASLMLCSVFFVFFLIPETKSIPLERMDHLFDHKPIWTAHAKVMAELQEEELQVRQELGATEKETVTQVERVV</sequence>
<feature type="transmembrane region" description="Helical" evidence="13">
    <location>
        <begin position="100"/>
        <end position="119"/>
    </location>
</feature>
<dbReference type="PRINTS" id="PR00171">
    <property type="entry name" value="SUGRTRNSPORT"/>
</dbReference>
<dbReference type="PROSITE" id="PS00216">
    <property type="entry name" value="SUGAR_TRANSPORT_1"/>
    <property type="match status" value="1"/>
</dbReference>
<feature type="transmembrane region" description="Helical" evidence="13">
    <location>
        <begin position="160"/>
        <end position="178"/>
    </location>
</feature>
<dbReference type="PANTHER" id="PTHR48022:SF34">
    <property type="entry name" value="MAJOR FACILITATOR SUPERFAMILY (MFS) PROFILE DOMAIN-CONTAINING PROTEIN-RELATED"/>
    <property type="match status" value="1"/>
</dbReference>
<keyword evidence="5" id="KW-0832">Ubl conjugation</keyword>
<keyword evidence="16" id="KW-1185">Reference proteome</keyword>
<protein>
    <recommendedName>
        <fullName evidence="11">Quinate transporter</fullName>
    </recommendedName>
</protein>
<feature type="transmembrane region" description="Helical" evidence="13">
    <location>
        <begin position="450"/>
        <end position="477"/>
    </location>
</feature>
<dbReference type="Proteomes" id="UP001215712">
    <property type="component" value="Unassembled WGS sequence"/>
</dbReference>
<evidence type="ECO:0000256" key="8">
    <source>
        <dbReference type="ARBA" id="ARBA00023136"/>
    </source>
</evidence>
<dbReference type="GO" id="GO:0005351">
    <property type="term" value="F:carbohydrate:proton symporter activity"/>
    <property type="evidence" value="ECO:0007669"/>
    <property type="project" value="TreeGrafter"/>
</dbReference>
<keyword evidence="7 13" id="KW-1133">Transmembrane helix</keyword>
<dbReference type="GO" id="GO:0005886">
    <property type="term" value="C:plasma membrane"/>
    <property type="evidence" value="ECO:0007669"/>
    <property type="project" value="UniProtKB-SubCell"/>
</dbReference>
<evidence type="ECO:0000256" key="4">
    <source>
        <dbReference type="ARBA" id="ARBA00022692"/>
    </source>
</evidence>
<dbReference type="InterPro" id="IPR003663">
    <property type="entry name" value="Sugar/inositol_transpt"/>
</dbReference>
<dbReference type="EMBL" id="JAQJAN010000018">
    <property type="protein sequence ID" value="KAJ5709540.1"/>
    <property type="molecule type" value="Genomic_DNA"/>
</dbReference>
<evidence type="ECO:0000256" key="2">
    <source>
        <dbReference type="ARBA" id="ARBA00010992"/>
    </source>
</evidence>
<evidence type="ECO:0000256" key="9">
    <source>
        <dbReference type="ARBA" id="ARBA00037560"/>
    </source>
</evidence>
<reference evidence="15" key="2">
    <citation type="submission" date="2023-01" db="EMBL/GenBank/DDBJ databases">
        <authorList>
            <person name="Petersen C."/>
        </authorList>
    </citation>
    <scope>NUCLEOTIDE SEQUENCE</scope>
    <source>
        <strain evidence="15">IBT 17514</strain>
    </source>
</reference>
<feature type="transmembrane region" description="Helical" evidence="13">
    <location>
        <begin position="125"/>
        <end position="148"/>
    </location>
</feature>
<feature type="domain" description="Major facilitator superfamily (MFS) profile" evidence="14">
    <location>
        <begin position="24"/>
        <end position="481"/>
    </location>
</feature>
<keyword evidence="8 13" id="KW-0472">Membrane</keyword>
<dbReference type="NCBIfam" id="TIGR00879">
    <property type="entry name" value="SP"/>
    <property type="match status" value="1"/>
</dbReference>
<dbReference type="InterPro" id="IPR005828">
    <property type="entry name" value="MFS_sugar_transport-like"/>
</dbReference>
<feature type="transmembrane region" description="Helical" evidence="13">
    <location>
        <begin position="353"/>
        <end position="374"/>
    </location>
</feature>
<dbReference type="InterPro" id="IPR020846">
    <property type="entry name" value="MFS_dom"/>
</dbReference>
<dbReference type="Pfam" id="PF00083">
    <property type="entry name" value="Sugar_tr"/>
    <property type="match status" value="1"/>
</dbReference>
<feature type="transmembrane region" description="Helical" evidence="13">
    <location>
        <begin position="21"/>
        <end position="46"/>
    </location>
</feature>
<comment type="similarity">
    <text evidence="2 12">Belongs to the major facilitator superfamily. Sugar transporter (TC 2.A.1.1) family.</text>
</comment>
<feature type="transmembrane region" description="Helical" evidence="13">
    <location>
        <begin position="282"/>
        <end position="304"/>
    </location>
</feature>
<evidence type="ECO:0000313" key="16">
    <source>
        <dbReference type="Proteomes" id="UP001215712"/>
    </source>
</evidence>
<evidence type="ECO:0000256" key="11">
    <source>
        <dbReference type="ARBA" id="ARBA00043213"/>
    </source>
</evidence>
<dbReference type="AlphaFoldDB" id="A0AAD6HDY9"/>
<reference evidence="15" key="1">
    <citation type="journal article" date="2023" name="IMA Fungus">
        <title>Comparative genomic study of the Penicillium genus elucidates a diverse pangenome and 15 lateral gene transfer events.</title>
        <authorList>
            <person name="Petersen C."/>
            <person name="Sorensen T."/>
            <person name="Nielsen M.R."/>
            <person name="Sondergaard T.E."/>
            <person name="Sorensen J.L."/>
            <person name="Fitzpatrick D.A."/>
            <person name="Frisvad J.C."/>
            <person name="Nielsen K.L."/>
        </authorList>
    </citation>
    <scope>NUCLEOTIDE SEQUENCE</scope>
    <source>
        <strain evidence="15">IBT 17514</strain>
    </source>
</reference>
<feature type="transmembrane region" description="Helical" evidence="13">
    <location>
        <begin position="193"/>
        <end position="214"/>
    </location>
</feature>
<gene>
    <name evidence="15" type="ORF">N7493_009831</name>
</gene>
<comment type="subunit">
    <text evidence="10">Interacts with creB.</text>
</comment>
<comment type="subcellular location">
    <subcellularLocation>
        <location evidence="1">Cell membrane</location>
        <topology evidence="1">Multi-pass membrane protein</topology>
    </subcellularLocation>
</comment>
<evidence type="ECO:0000256" key="12">
    <source>
        <dbReference type="RuleBase" id="RU003346"/>
    </source>
</evidence>
<evidence type="ECO:0000256" key="7">
    <source>
        <dbReference type="ARBA" id="ARBA00022989"/>
    </source>
</evidence>
<proteinExistence type="inferred from homology"/>
<dbReference type="Gene3D" id="1.20.1250.20">
    <property type="entry name" value="MFS general substrate transporter like domains"/>
    <property type="match status" value="1"/>
</dbReference>
<name>A0AAD6HDY9_9EURO</name>
<dbReference type="PROSITE" id="PS50850">
    <property type="entry name" value="MFS"/>
    <property type="match status" value="1"/>
</dbReference>
<organism evidence="15 16">
    <name type="scientific">Penicillium malachiteum</name>
    <dbReference type="NCBI Taxonomy" id="1324776"/>
    <lineage>
        <taxon>Eukaryota</taxon>
        <taxon>Fungi</taxon>
        <taxon>Dikarya</taxon>
        <taxon>Ascomycota</taxon>
        <taxon>Pezizomycotina</taxon>
        <taxon>Eurotiomycetes</taxon>
        <taxon>Eurotiomycetidae</taxon>
        <taxon>Eurotiales</taxon>
        <taxon>Aspergillaceae</taxon>
        <taxon>Penicillium</taxon>
    </lineage>
</organism>
<evidence type="ECO:0000256" key="10">
    <source>
        <dbReference type="ARBA" id="ARBA00038682"/>
    </source>
</evidence>
<keyword evidence="3 12" id="KW-0813">Transport</keyword>
<evidence type="ECO:0000256" key="1">
    <source>
        <dbReference type="ARBA" id="ARBA00004651"/>
    </source>
</evidence>
<keyword evidence="6" id="KW-0672">Quinate metabolism</keyword>
<evidence type="ECO:0000256" key="6">
    <source>
        <dbReference type="ARBA" id="ARBA00022911"/>
    </source>
</evidence>
<comment type="caution">
    <text evidence="15">The sequence shown here is derived from an EMBL/GenBank/DDBJ whole genome shotgun (WGS) entry which is preliminary data.</text>
</comment>
<dbReference type="PANTHER" id="PTHR48022">
    <property type="entry name" value="PLASTIDIC GLUCOSE TRANSPORTER 4"/>
    <property type="match status" value="1"/>
</dbReference>
<feature type="transmembrane region" description="Helical" evidence="13">
    <location>
        <begin position="386"/>
        <end position="405"/>
    </location>
</feature>
<dbReference type="InterPro" id="IPR050360">
    <property type="entry name" value="MFS_Sugar_Transporters"/>
</dbReference>
<evidence type="ECO:0000256" key="3">
    <source>
        <dbReference type="ARBA" id="ARBA00022448"/>
    </source>
</evidence>
<feature type="transmembrane region" description="Helical" evidence="13">
    <location>
        <begin position="66"/>
        <end position="88"/>
    </location>
</feature>
<dbReference type="InterPro" id="IPR036259">
    <property type="entry name" value="MFS_trans_sf"/>
</dbReference>
<evidence type="ECO:0000259" key="14">
    <source>
        <dbReference type="PROSITE" id="PS50850"/>
    </source>
</evidence>
<dbReference type="FunFam" id="1.20.1250.20:FF:000026">
    <property type="entry name" value="MFS quinate transporter QutD"/>
    <property type="match status" value="1"/>
</dbReference>
<evidence type="ECO:0000313" key="15">
    <source>
        <dbReference type="EMBL" id="KAJ5709540.1"/>
    </source>
</evidence>
<keyword evidence="4 13" id="KW-0812">Transmembrane</keyword>
<dbReference type="SUPFAM" id="SSF103473">
    <property type="entry name" value="MFS general substrate transporter"/>
    <property type="match status" value="1"/>
</dbReference>
<comment type="function">
    <text evidence="9">Integral membrane transporter that imports quinic acid to be catabolized as a carbon source.</text>
</comment>
<evidence type="ECO:0000256" key="5">
    <source>
        <dbReference type="ARBA" id="ARBA00022843"/>
    </source>
</evidence>
<evidence type="ECO:0000256" key="13">
    <source>
        <dbReference type="SAM" id="Phobius"/>
    </source>
</evidence>
<feature type="transmembrane region" description="Helical" evidence="13">
    <location>
        <begin position="324"/>
        <end position="346"/>
    </location>
</feature>